<evidence type="ECO:0000313" key="2">
    <source>
        <dbReference type="EMBL" id="QBH85243.1"/>
    </source>
</evidence>
<dbReference type="EMBL" id="MH790660">
    <property type="protein sequence ID" value="QBH85243.1"/>
    <property type="molecule type" value="Genomic_DNA"/>
</dbReference>
<protein>
    <submittedName>
        <fullName evidence="2">Uncharacterized protein</fullName>
    </submittedName>
</protein>
<organism evidence="2">
    <name type="scientific">Human herpesvirus 2</name>
    <name type="common">HHV-2</name>
    <name type="synonym">Human herpes simplex virus 2</name>
    <dbReference type="NCBI Taxonomy" id="10310"/>
    <lineage>
        <taxon>Viruses</taxon>
        <taxon>Duplodnaviria</taxon>
        <taxon>Heunggongvirae</taxon>
        <taxon>Peploviricota</taxon>
        <taxon>Herviviricetes</taxon>
        <taxon>Herpesvirales</taxon>
        <taxon>Orthoherpesviridae</taxon>
        <taxon>Alphaherpesvirinae</taxon>
        <taxon>Simplexvirus</taxon>
        <taxon>Simplexvirus humanalpha2</taxon>
    </lineage>
</organism>
<sequence length="81" mass="8166">MAYGPSSWAMAWMETFVPNVSPGANRMASGVSIWTVTPRTWDTSGITRGCVGGATGGRRGGVAGGTLTGVRSLTPASSSSS</sequence>
<reference evidence="2" key="1">
    <citation type="submission" date="2018-08" db="EMBL/GenBank/DDBJ databases">
        <title>HSV2 whole genome sequences from clinical isolates.</title>
        <authorList>
            <person name="Roychoudhury P."/>
            <person name="Greninger A.L."/>
            <person name="Jerome K.R."/>
            <person name="Johnston C."/>
            <person name="Wald A."/>
            <person name="Xie H."/>
        </authorList>
    </citation>
    <scope>NUCLEOTIDE SEQUENCE</scope>
    <source>
        <strain evidence="2">2008-483</strain>
    </source>
</reference>
<name>A0A481TX52_HHV2</name>
<organismHost>
    <name type="scientific">Homo sapiens</name>
    <name type="common">Human</name>
    <dbReference type="NCBI Taxonomy" id="9606"/>
</organismHost>
<proteinExistence type="predicted"/>
<feature type="region of interest" description="Disordered" evidence="1">
    <location>
        <begin position="62"/>
        <end position="81"/>
    </location>
</feature>
<accession>A0A481TX52</accession>
<evidence type="ECO:0000256" key="1">
    <source>
        <dbReference type="SAM" id="MobiDB-lite"/>
    </source>
</evidence>